<sequence length="285" mass="31960">MFDHIGCPCVVHDDLLLQEMVPEQGPSFCRPGFCADRKSCCELGHAVFVQRSPQKPKTDVDPCEVWCSQPADVLIECCDVIKILIFWPLVFKSGSSSLAADLNSQILDCNWRRLCDLEVLEDLFDMMKGVVGILTFVCGVLSIGSRVEHGVFDFGHGLNWKLGDFGSMCLGVFLGQCKGCIAKVALEDCNLVELKSVSCENCWKNSESMKQKGNEEFSQGNFDCAIMSYTKIIEFCPANHPLYGNRALCLIVTQQNHCLKLCNAFGLLKNKKRELWKCFLLRMDM</sequence>
<name>A0A8B9FFX7_9PSIT</name>
<reference evidence="1" key="2">
    <citation type="submission" date="2025-09" db="UniProtKB">
        <authorList>
            <consortium name="Ensembl"/>
        </authorList>
    </citation>
    <scope>IDENTIFICATION</scope>
</reference>
<evidence type="ECO:0000313" key="2">
    <source>
        <dbReference type="Proteomes" id="UP000694522"/>
    </source>
</evidence>
<accession>A0A8B9FFX7</accession>
<evidence type="ECO:0000313" key="1">
    <source>
        <dbReference type="Ensembl" id="ENSACOP00000009449.1"/>
    </source>
</evidence>
<dbReference type="SUPFAM" id="SSF48452">
    <property type="entry name" value="TPR-like"/>
    <property type="match status" value="1"/>
</dbReference>
<dbReference type="Proteomes" id="UP000694522">
    <property type="component" value="Unplaced"/>
</dbReference>
<organism evidence="1 2">
    <name type="scientific">Amazona collaria</name>
    <name type="common">yellow-billed parrot</name>
    <dbReference type="NCBI Taxonomy" id="241587"/>
    <lineage>
        <taxon>Eukaryota</taxon>
        <taxon>Metazoa</taxon>
        <taxon>Chordata</taxon>
        <taxon>Craniata</taxon>
        <taxon>Vertebrata</taxon>
        <taxon>Euteleostomi</taxon>
        <taxon>Archelosauria</taxon>
        <taxon>Archosauria</taxon>
        <taxon>Dinosauria</taxon>
        <taxon>Saurischia</taxon>
        <taxon>Theropoda</taxon>
        <taxon>Coelurosauria</taxon>
        <taxon>Aves</taxon>
        <taxon>Neognathae</taxon>
        <taxon>Neoaves</taxon>
        <taxon>Telluraves</taxon>
        <taxon>Australaves</taxon>
        <taxon>Psittaciformes</taxon>
        <taxon>Psittacidae</taxon>
        <taxon>Amazona</taxon>
    </lineage>
</organism>
<dbReference type="PANTHER" id="PTHR17550:SF4">
    <property type="entry name" value="E3 UBIQUITIN-PROTEIN LIGASE TTC3"/>
    <property type="match status" value="1"/>
</dbReference>
<proteinExistence type="predicted"/>
<dbReference type="AlphaFoldDB" id="A0A8B9FFX7"/>
<dbReference type="Gene3D" id="1.25.40.10">
    <property type="entry name" value="Tetratricopeptide repeat domain"/>
    <property type="match status" value="1"/>
</dbReference>
<dbReference type="Ensembl" id="ENSACOT00000009774.1">
    <property type="protein sequence ID" value="ENSACOP00000009449.1"/>
    <property type="gene ID" value="ENSACOG00000006602.1"/>
</dbReference>
<reference evidence="1" key="1">
    <citation type="submission" date="2025-08" db="UniProtKB">
        <authorList>
            <consortium name="Ensembl"/>
        </authorList>
    </citation>
    <scope>IDENTIFICATION</scope>
</reference>
<keyword evidence="2" id="KW-1185">Reference proteome</keyword>
<dbReference type="InterPro" id="IPR011990">
    <property type="entry name" value="TPR-like_helical_dom_sf"/>
</dbReference>
<dbReference type="PANTHER" id="PTHR17550">
    <property type="entry name" value="E3 UBIQUITIN-PROTEIN LIGASE TTC3"/>
    <property type="match status" value="1"/>
</dbReference>
<protein>
    <submittedName>
        <fullName evidence="1">Uncharacterized protein</fullName>
    </submittedName>
</protein>